<proteinExistence type="predicted"/>
<protein>
    <submittedName>
        <fullName evidence="2">Uncharacterized protein</fullName>
    </submittedName>
</protein>
<evidence type="ECO:0000313" key="2">
    <source>
        <dbReference type="EMBL" id="PMB70740.1"/>
    </source>
</evidence>
<dbReference type="EMBL" id="MRVG01000003">
    <property type="protein sequence ID" value="PMB70740.1"/>
    <property type="molecule type" value="Genomic_DNA"/>
</dbReference>
<gene>
    <name evidence="2" type="ORF">BM221_003195</name>
</gene>
<reference evidence="2 3" key="1">
    <citation type="journal article" date="2016" name="Appl. Microbiol. Biotechnol.">
        <title>Characterization of T-DNA insertion mutants with decreased virulence in the entomopathogenic fungus Beauveria bassiana JEF-007.</title>
        <authorList>
            <person name="Kim S."/>
            <person name="Lee S.J."/>
            <person name="Nai Y.S."/>
            <person name="Yu J.S."/>
            <person name="Lee M.R."/>
            <person name="Yang Y.T."/>
            <person name="Kim J.S."/>
        </authorList>
    </citation>
    <scope>NUCLEOTIDE SEQUENCE [LARGE SCALE GENOMIC DNA]</scope>
    <source>
        <strain evidence="2 3">JEF-007</strain>
    </source>
</reference>
<dbReference type="AlphaFoldDB" id="A0A2N6NU00"/>
<name>A0A2N6NU00_BEABA</name>
<accession>A0A2N6NU00</accession>
<dbReference type="Proteomes" id="UP000235728">
    <property type="component" value="Unassembled WGS sequence"/>
</dbReference>
<sequence length="96" mass="10679">MRSAHSTVCIWRNGFSRNVLVVTFTSKAPNRNFSTRDILLTRSSSAARSRVATTKTSNLQVDYPYNTNSPAFTSRAHVSTRTQTGDREPVANIRSS</sequence>
<organism evidence="2 3">
    <name type="scientific">Beauveria bassiana</name>
    <name type="common">White muscardine disease fungus</name>
    <name type="synonym">Tritirachium shiotae</name>
    <dbReference type="NCBI Taxonomy" id="176275"/>
    <lineage>
        <taxon>Eukaryota</taxon>
        <taxon>Fungi</taxon>
        <taxon>Dikarya</taxon>
        <taxon>Ascomycota</taxon>
        <taxon>Pezizomycotina</taxon>
        <taxon>Sordariomycetes</taxon>
        <taxon>Hypocreomycetidae</taxon>
        <taxon>Hypocreales</taxon>
        <taxon>Cordycipitaceae</taxon>
        <taxon>Beauveria</taxon>
    </lineage>
</organism>
<evidence type="ECO:0000313" key="3">
    <source>
        <dbReference type="Proteomes" id="UP000235728"/>
    </source>
</evidence>
<comment type="caution">
    <text evidence="2">The sequence shown here is derived from an EMBL/GenBank/DDBJ whole genome shotgun (WGS) entry which is preliminary data.</text>
</comment>
<evidence type="ECO:0000256" key="1">
    <source>
        <dbReference type="SAM" id="MobiDB-lite"/>
    </source>
</evidence>
<feature type="region of interest" description="Disordered" evidence="1">
    <location>
        <begin position="71"/>
        <end position="96"/>
    </location>
</feature>
<feature type="compositionally biased region" description="Polar residues" evidence="1">
    <location>
        <begin position="71"/>
        <end position="83"/>
    </location>
</feature>